<accession>T1ERM9</accession>
<evidence type="ECO:0000313" key="4">
    <source>
        <dbReference type="Proteomes" id="UP000015101"/>
    </source>
</evidence>
<dbReference type="EMBL" id="AMQM01000844">
    <property type="status" value="NOT_ANNOTATED_CDS"/>
    <property type="molecule type" value="Genomic_DNA"/>
</dbReference>
<dbReference type="InterPro" id="IPR000421">
    <property type="entry name" value="FA58C"/>
</dbReference>
<dbReference type="Proteomes" id="UP000015101">
    <property type="component" value="Unassembled WGS sequence"/>
</dbReference>
<reference evidence="4" key="1">
    <citation type="submission" date="2012-12" db="EMBL/GenBank/DDBJ databases">
        <authorList>
            <person name="Hellsten U."/>
            <person name="Grimwood J."/>
            <person name="Chapman J.A."/>
            <person name="Shapiro H."/>
            <person name="Aerts A."/>
            <person name="Otillar R.P."/>
            <person name="Terry A.Y."/>
            <person name="Boore J.L."/>
            <person name="Simakov O."/>
            <person name="Marletaz F."/>
            <person name="Cho S.-J."/>
            <person name="Edsinger-Gonzales E."/>
            <person name="Havlak P."/>
            <person name="Kuo D.-H."/>
            <person name="Larsson T."/>
            <person name="Lv J."/>
            <person name="Arendt D."/>
            <person name="Savage R."/>
            <person name="Osoegawa K."/>
            <person name="de Jong P."/>
            <person name="Lindberg D.R."/>
            <person name="Seaver E.C."/>
            <person name="Weisblat D.A."/>
            <person name="Putnam N.H."/>
            <person name="Grigoriev I.V."/>
            <person name="Rokhsar D.S."/>
        </authorList>
    </citation>
    <scope>NUCLEOTIDE SEQUENCE</scope>
</reference>
<proteinExistence type="predicted"/>
<dbReference type="EMBL" id="KB096742">
    <property type="protein sequence ID" value="ESO02320.1"/>
    <property type="molecule type" value="Genomic_DNA"/>
</dbReference>
<dbReference type="RefSeq" id="XP_009019728.1">
    <property type="nucleotide sequence ID" value="XM_009021480.1"/>
</dbReference>
<dbReference type="InterPro" id="IPR008979">
    <property type="entry name" value="Galactose-bd-like_sf"/>
</dbReference>
<dbReference type="AlphaFoldDB" id="T1ERM9"/>
<dbReference type="HOGENOM" id="CLU_2294664_0_0_1"/>
<dbReference type="Pfam" id="PF00754">
    <property type="entry name" value="F5_F8_type_C"/>
    <property type="match status" value="1"/>
</dbReference>
<reference evidence="3" key="3">
    <citation type="submission" date="2015-06" db="UniProtKB">
        <authorList>
            <consortium name="EnsemblMetazoa"/>
        </authorList>
    </citation>
    <scope>IDENTIFICATION</scope>
</reference>
<organism evidence="3 4">
    <name type="scientific">Helobdella robusta</name>
    <name type="common">Californian leech</name>
    <dbReference type="NCBI Taxonomy" id="6412"/>
    <lineage>
        <taxon>Eukaryota</taxon>
        <taxon>Metazoa</taxon>
        <taxon>Spiralia</taxon>
        <taxon>Lophotrochozoa</taxon>
        <taxon>Annelida</taxon>
        <taxon>Clitellata</taxon>
        <taxon>Hirudinea</taxon>
        <taxon>Rhynchobdellida</taxon>
        <taxon>Glossiphoniidae</taxon>
        <taxon>Helobdella</taxon>
    </lineage>
</organism>
<evidence type="ECO:0000313" key="2">
    <source>
        <dbReference type="EMBL" id="ESO02320.1"/>
    </source>
</evidence>
<dbReference type="PROSITE" id="PS50022">
    <property type="entry name" value="FA58C_3"/>
    <property type="match status" value="1"/>
</dbReference>
<dbReference type="OrthoDB" id="9973968at2759"/>
<feature type="domain" description="F5/8 type C" evidence="1">
    <location>
        <begin position="1"/>
        <end position="49"/>
    </location>
</feature>
<dbReference type="CTD" id="20199229"/>
<reference evidence="2 4" key="2">
    <citation type="journal article" date="2013" name="Nature">
        <title>Insights into bilaterian evolution from three spiralian genomes.</title>
        <authorList>
            <person name="Simakov O."/>
            <person name="Marletaz F."/>
            <person name="Cho S.J."/>
            <person name="Edsinger-Gonzales E."/>
            <person name="Havlak P."/>
            <person name="Hellsten U."/>
            <person name="Kuo D.H."/>
            <person name="Larsson T."/>
            <person name="Lv J."/>
            <person name="Arendt D."/>
            <person name="Savage R."/>
            <person name="Osoegawa K."/>
            <person name="de Jong P."/>
            <person name="Grimwood J."/>
            <person name="Chapman J.A."/>
            <person name="Shapiro H."/>
            <person name="Aerts A."/>
            <person name="Otillar R.P."/>
            <person name="Terry A.Y."/>
            <person name="Boore J.L."/>
            <person name="Grigoriev I.V."/>
            <person name="Lindberg D.R."/>
            <person name="Seaver E.C."/>
            <person name="Weisblat D.A."/>
            <person name="Putnam N.H."/>
            <person name="Rokhsar D.S."/>
        </authorList>
    </citation>
    <scope>NUCLEOTIDE SEQUENCE</scope>
</reference>
<evidence type="ECO:0000313" key="3">
    <source>
        <dbReference type="EnsemblMetazoa" id="HelroP161575"/>
    </source>
</evidence>
<dbReference type="InParanoid" id="T1ERM9"/>
<gene>
    <name evidence="3" type="primary">20199229</name>
    <name evidence="2" type="ORF">HELRODRAFT_161575</name>
</gene>
<dbReference type="KEGG" id="hro:HELRODRAFT_161575"/>
<dbReference type="Gene3D" id="2.60.120.260">
    <property type="entry name" value="Galactose-binding domain-like"/>
    <property type="match status" value="1"/>
</dbReference>
<name>T1ERM9_HELRO</name>
<sequence length="101" mass="11895">MASKFKDSLKKASEVTGVMTQGRCDGYEWVSRYKVSYSKDAVHWDYVRDRNNNYKTWFKNVSFAKKRETTMRTIATCNCNMQPQHATAKITNRNDEEEPDR</sequence>
<dbReference type="SUPFAM" id="SSF49785">
    <property type="entry name" value="Galactose-binding domain-like"/>
    <property type="match status" value="1"/>
</dbReference>
<protein>
    <recommendedName>
        <fullName evidence="1">F5/8 type C domain-containing protein</fullName>
    </recommendedName>
</protein>
<dbReference type="EnsemblMetazoa" id="HelroT161575">
    <property type="protein sequence ID" value="HelroP161575"/>
    <property type="gene ID" value="HelroG161575"/>
</dbReference>
<dbReference type="GeneID" id="20199229"/>
<keyword evidence="4" id="KW-1185">Reference proteome</keyword>
<evidence type="ECO:0000259" key="1">
    <source>
        <dbReference type="PROSITE" id="PS50022"/>
    </source>
</evidence>